<reference evidence="2" key="2">
    <citation type="submission" date="2025-08" db="UniProtKB">
        <authorList>
            <consortium name="Ensembl"/>
        </authorList>
    </citation>
    <scope>IDENTIFICATION</scope>
</reference>
<feature type="signal peptide" evidence="1">
    <location>
        <begin position="1"/>
        <end position="23"/>
    </location>
</feature>
<feature type="chain" id="PRO_5025524666" description="Secreted protein" evidence="1">
    <location>
        <begin position="24"/>
        <end position="104"/>
    </location>
</feature>
<accession>A0A672GU07</accession>
<keyword evidence="1" id="KW-0732">Signal</keyword>
<evidence type="ECO:0008006" key="4">
    <source>
        <dbReference type="Google" id="ProtNLM"/>
    </source>
</evidence>
<reference evidence="2" key="1">
    <citation type="submission" date="2019-06" db="EMBL/GenBank/DDBJ databases">
        <authorList>
            <consortium name="Wellcome Sanger Institute Data Sharing"/>
        </authorList>
    </citation>
    <scope>NUCLEOTIDE SEQUENCE [LARGE SCALE GENOMIC DNA]</scope>
</reference>
<dbReference type="InParanoid" id="A0A672GU07"/>
<dbReference type="AlphaFoldDB" id="A0A672GU07"/>
<evidence type="ECO:0000313" key="2">
    <source>
        <dbReference type="Ensembl" id="ENSSFAP00005021762.1"/>
    </source>
</evidence>
<evidence type="ECO:0000256" key="1">
    <source>
        <dbReference type="SAM" id="SignalP"/>
    </source>
</evidence>
<reference evidence="2" key="3">
    <citation type="submission" date="2025-09" db="UniProtKB">
        <authorList>
            <consortium name="Ensembl"/>
        </authorList>
    </citation>
    <scope>IDENTIFICATION</scope>
</reference>
<dbReference type="Ensembl" id="ENSSFAT00005022683.1">
    <property type="protein sequence ID" value="ENSSFAP00005021762.1"/>
    <property type="gene ID" value="ENSSFAG00005011348.1"/>
</dbReference>
<name>A0A672GU07_SALFA</name>
<evidence type="ECO:0000313" key="3">
    <source>
        <dbReference type="Proteomes" id="UP000472267"/>
    </source>
</evidence>
<organism evidence="2 3">
    <name type="scientific">Salarias fasciatus</name>
    <name type="common">Jewelled blenny</name>
    <name type="synonym">Blennius fasciatus</name>
    <dbReference type="NCBI Taxonomy" id="181472"/>
    <lineage>
        <taxon>Eukaryota</taxon>
        <taxon>Metazoa</taxon>
        <taxon>Chordata</taxon>
        <taxon>Craniata</taxon>
        <taxon>Vertebrata</taxon>
        <taxon>Euteleostomi</taxon>
        <taxon>Actinopterygii</taxon>
        <taxon>Neopterygii</taxon>
        <taxon>Teleostei</taxon>
        <taxon>Neoteleostei</taxon>
        <taxon>Acanthomorphata</taxon>
        <taxon>Ovalentaria</taxon>
        <taxon>Blenniimorphae</taxon>
        <taxon>Blenniiformes</taxon>
        <taxon>Blennioidei</taxon>
        <taxon>Blenniidae</taxon>
        <taxon>Salariinae</taxon>
        <taxon>Salarias</taxon>
    </lineage>
</organism>
<sequence length="104" mass="12051">MFVTPSRFTLLLVTPVWYYSVSSVRKESCVQKKNFFFYKDRQQHTLTPVCANISHCLCYCVKHSFVDEVTSPYRVPRMHLFCNITVTSVPVTPGCENKLGYDIC</sequence>
<dbReference type="Proteomes" id="UP000472267">
    <property type="component" value="Chromosome 9"/>
</dbReference>
<keyword evidence="3" id="KW-1185">Reference proteome</keyword>
<proteinExistence type="predicted"/>
<protein>
    <recommendedName>
        <fullName evidence="4">Secreted protein</fullName>
    </recommendedName>
</protein>